<evidence type="ECO:0000313" key="3">
    <source>
        <dbReference type="Proteomes" id="UP000188324"/>
    </source>
</evidence>
<accession>A0A1Q2CBR4</accession>
<name>A0A1Q2CBR4_9ACTN</name>
<protein>
    <recommendedName>
        <fullName evidence="1">CBS domain-containing protein</fullName>
    </recommendedName>
</protein>
<organism evidence="2 3">
    <name type="scientific">Tessaracoccus flavus</name>
    <dbReference type="NCBI Taxonomy" id="1610493"/>
    <lineage>
        <taxon>Bacteria</taxon>
        <taxon>Bacillati</taxon>
        <taxon>Actinomycetota</taxon>
        <taxon>Actinomycetes</taxon>
        <taxon>Propionibacteriales</taxon>
        <taxon>Propionibacteriaceae</taxon>
        <taxon>Tessaracoccus</taxon>
    </lineage>
</organism>
<evidence type="ECO:0000259" key="1">
    <source>
        <dbReference type="Pfam" id="PF00571"/>
    </source>
</evidence>
<dbReference type="SUPFAM" id="SSF54631">
    <property type="entry name" value="CBS-domain pair"/>
    <property type="match status" value="1"/>
</dbReference>
<proteinExistence type="predicted"/>
<dbReference type="InterPro" id="IPR000644">
    <property type="entry name" value="CBS_dom"/>
</dbReference>
<dbReference type="AlphaFoldDB" id="A0A1Q2CBR4"/>
<dbReference type="Gene3D" id="3.10.580.10">
    <property type="entry name" value="CBS-domain"/>
    <property type="match status" value="1"/>
</dbReference>
<sequence length="159" mass="17260">MEAEAIMTSNDAYSSRDTELLPGSIEQYIDDDVPTCRPDATIEQIRATLTGRTFASVDEVAVLTDNGIPRLVGLIPIGTALAATPSLTAADVMDSDPPVIHRGFNEEQAAWKAVRHGESSLAVVDDCRGPWLKPGGTPRSAADRWPRSSRTCCRYWRSS</sequence>
<dbReference type="InterPro" id="IPR046342">
    <property type="entry name" value="CBS_dom_sf"/>
</dbReference>
<gene>
    <name evidence="2" type="ORF">RPIT_00890</name>
</gene>
<feature type="domain" description="CBS" evidence="1">
    <location>
        <begin position="26"/>
        <end position="78"/>
    </location>
</feature>
<dbReference type="Pfam" id="PF00571">
    <property type="entry name" value="CBS"/>
    <property type="match status" value="1"/>
</dbReference>
<reference evidence="2 3" key="1">
    <citation type="journal article" date="2016" name="Int. J. Syst. Evol. Microbiol.">
        <title>Tessaracoccus flavus sp. nov., isolated from the drainage system of a lindane-producing factory.</title>
        <authorList>
            <person name="Kumari R."/>
            <person name="Singh P."/>
            <person name="Schumann P."/>
            <person name="Lal R."/>
        </authorList>
    </citation>
    <scope>NUCLEOTIDE SEQUENCE [LARGE SCALE GENOMIC DNA]</scope>
    <source>
        <strain evidence="2 3">RP1T</strain>
    </source>
</reference>
<dbReference type="KEGG" id="tfl:RPIT_00890"/>
<evidence type="ECO:0000313" key="2">
    <source>
        <dbReference type="EMBL" id="AQP43553.1"/>
    </source>
</evidence>
<keyword evidence="3" id="KW-1185">Reference proteome</keyword>
<dbReference type="EMBL" id="CP019605">
    <property type="protein sequence ID" value="AQP43553.1"/>
    <property type="molecule type" value="Genomic_DNA"/>
</dbReference>
<dbReference type="Proteomes" id="UP000188324">
    <property type="component" value="Chromosome"/>
</dbReference>